<feature type="domain" description="Glycosyl transferase family 1" evidence="2">
    <location>
        <begin position="172"/>
        <end position="299"/>
    </location>
</feature>
<dbReference type="CDD" id="cd03801">
    <property type="entry name" value="GT4_PimA-like"/>
    <property type="match status" value="1"/>
</dbReference>
<keyword evidence="4" id="KW-1185">Reference proteome</keyword>
<dbReference type="Proteomes" id="UP001321520">
    <property type="component" value="Chromosome"/>
</dbReference>
<dbReference type="Gene3D" id="3.40.50.2000">
    <property type="entry name" value="Glycogen Phosphorylase B"/>
    <property type="match status" value="1"/>
</dbReference>
<reference evidence="3 4" key="1">
    <citation type="submission" date="2022-05" db="EMBL/GenBank/DDBJ databases">
        <title>Microbulbifer sp. nov., isolated from sponge.</title>
        <authorList>
            <person name="Gao L."/>
        </authorList>
    </citation>
    <scope>NUCLEOTIDE SEQUENCE [LARGE SCALE GENOMIC DNA]</scope>
    <source>
        <strain evidence="3 4">MI-G</strain>
    </source>
</reference>
<dbReference type="RefSeq" id="WP_301418747.1">
    <property type="nucleotide sequence ID" value="NZ_CP098023.1"/>
</dbReference>
<evidence type="ECO:0000313" key="3">
    <source>
        <dbReference type="EMBL" id="WKD51455.1"/>
    </source>
</evidence>
<dbReference type="SUPFAM" id="SSF53756">
    <property type="entry name" value="UDP-Glycosyltransferase/glycogen phosphorylase"/>
    <property type="match status" value="1"/>
</dbReference>
<sequence>MKILYAYRYGIVGGVYTQLALRRNALQSSGFKCELFFSQDNNLGQVLRERHGIHFGTEVSFRKLVQKGRFDFVVVIDSPELLRAAAGPLYRRNAVYLDVHTTTSTGLTYLGDIDPAKLAGITVPTHYSAKLVTKCLEKNVPDIHVLPNILQTSLFTPASKPRIKAGLKKKQHASREFVWVGKLDHHKNWRLALIYIAMLQDHLGDVRLSIVGGSTASTSQTAAFFELAYRLEISDRVYWVDRIDNSKLVEIYRQCAVTGGAMLVTSRDESFGMAAAEALLCGCPLITNDLPVFREVYPDSPLINRVNIWNPKQVIKAAETLFKQQDRAEVINLHCYLAEKYGPGTFIDSFKGLFGV</sequence>
<evidence type="ECO:0000313" key="4">
    <source>
        <dbReference type="Proteomes" id="UP001321520"/>
    </source>
</evidence>
<name>A0ABY9EIF3_9GAMM</name>
<keyword evidence="1" id="KW-0808">Transferase</keyword>
<evidence type="ECO:0000256" key="1">
    <source>
        <dbReference type="ARBA" id="ARBA00022679"/>
    </source>
</evidence>
<dbReference type="PANTHER" id="PTHR46401">
    <property type="entry name" value="GLYCOSYLTRANSFERASE WBBK-RELATED"/>
    <property type="match status" value="1"/>
</dbReference>
<dbReference type="PANTHER" id="PTHR46401:SF2">
    <property type="entry name" value="GLYCOSYLTRANSFERASE WBBK-RELATED"/>
    <property type="match status" value="1"/>
</dbReference>
<gene>
    <name evidence="3" type="ORF">M8T91_08575</name>
</gene>
<dbReference type="EMBL" id="CP098023">
    <property type="protein sequence ID" value="WKD51455.1"/>
    <property type="molecule type" value="Genomic_DNA"/>
</dbReference>
<evidence type="ECO:0000259" key="2">
    <source>
        <dbReference type="Pfam" id="PF00534"/>
    </source>
</evidence>
<accession>A0ABY9EIF3</accession>
<protein>
    <submittedName>
        <fullName evidence="3">Glycosyltransferase family 4 protein</fullName>
    </submittedName>
</protein>
<proteinExistence type="predicted"/>
<dbReference type="InterPro" id="IPR001296">
    <property type="entry name" value="Glyco_trans_1"/>
</dbReference>
<dbReference type="Pfam" id="PF00534">
    <property type="entry name" value="Glycos_transf_1"/>
    <property type="match status" value="1"/>
</dbReference>
<organism evidence="3 4">
    <name type="scientific">Microbulbifer spongiae</name>
    <dbReference type="NCBI Taxonomy" id="2944933"/>
    <lineage>
        <taxon>Bacteria</taxon>
        <taxon>Pseudomonadati</taxon>
        <taxon>Pseudomonadota</taxon>
        <taxon>Gammaproteobacteria</taxon>
        <taxon>Cellvibrionales</taxon>
        <taxon>Microbulbiferaceae</taxon>
        <taxon>Microbulbifer</taxon>
    </lineage>
</organism>